<dbReference type="PANTHER" id="PTHR11743:SF70">
    <property type="entry name" value="GH26960P-RELATED"/>
    <property type="match status" value="1"/>
</dbReference>
<dbReference type="OrthoDB" id="7827681at2759"/>
<dbReference type="AlphaFoldDB" id="A0A8E5JT30"/>
<reference evidence="11" key="1">
    <citation type="journal article" date="2021" name="J. Neurophysiol.">
        <title>Gene transcription changes in a locust model of noise-induced deafness.</title>
        <authorList>
            <person name="French A.S."/>
            <person name="Warren B."/>
        </authorList>
    </citation>
    <scope>NUCLEOTIDE SEQUENCE</scope>
</reference>
<accession>A0A8E5JT30</accession>
<keyword evidence="3" id="KW-0813">Transport</keyword>
<keyword evidence="5" id="KW-0812">Transmembrane</keyword>
<evidence type="ECO:0000256" key="3">
    <source>
        <dbReference type="ARBA" id="ARBA00022448"/>
    </source>
</evidence>
<proteinExistence type="evidence at transcript level"/>
<dbReference type="RefSeq" id="XP_049852090.1">
    <property type="nucleotide sequence ID" value="XM_049996133.1"/>
</dbReference>
<dbReference type="FunFam" id="2.40.160.10:FF:000001">
    <property type="entry name" value="Voltage-dependent anion-selective channel protein 2"/>
    <property type="match status" value="1"/>
</dbReference>
<dbReference type="EMBL" id="MW962581">
    <property type="protein sequence ID" value="QVD39347.1"/>
    <property type="molecule type" value="mRNA"/>
</dbReference>
<dbReference type="Pfam" id="PF01459">
    <property type="entry name" value="Porin_3"/>
    <property type="match status" value="1"/>
</dbReference>
<dbReference type="InterPro" id="IPR001925">
    <property type="entry name" value="Porin_Euk"/>
</dbReference>
<evidence type="ECO:0000256" key="5">
    <source>
        <dbReference type="ARBA" id="ARBA00022692"/>
    </source>
</evidence>
<keyword evidence="6" id="KW-1000">Mitochondrion outer membrane</keyword>
<keyword evidence="4" id="KW-1134">Transmembrane beta strand</keyword>
<keyword evidence="8" id="KW-0626">Porin</keyword>
<name>A0A8E5JT30_SCHGR</name>
<evidence type="ECO:0000256" key="9">
    <source>
        <dbReference type="ARBA" id="ARBA00023128"/>
    </source>
</evidence>
<dbReference type="CDD" id="cd07306">
    <property type="entry name" value="Porin3_VDAC"/>
    <property type="match status" value="1"/>
</dbReference>
<evidence type="ECO:0000256" key="2">
    <source>
        <dbReference type="ARBA" id="ARBA00007780"/>
    </source>
</evidence>
<keyword evidence="9" id="KW-0496">Mitochondrion</keyword>
<organism evidence="11">
    <name type="scientific">Schistocerca gregaria</name>
    <name type="common">Desert locust</name>
    <name type="synonym">Gryllus gregarius</name>
    <dbReference type="NCBI Taxonomy" id="7010"/>
    <lineage>
        <taxon>Eukaryota</taxon>
        <taxon>Metazoa</taxon>
        <taxon>Ecdysozoa</taxon>
        <taxon>Arthropoda</taxon>
        <taxon>Hexapoda</taxon>
        <taxon>Insecta</taxon>
        <taxon>Pterygota</taxon>
        <taxon>Neoptera</taxon>
        <taxon>Polyneoptera</taxon>
        <taxon>Orthoptera</taxon>
        <taxon>Caelifera</taxon>
        <taxon>Acrididea</taxon>
        <taxon>Acridomorpha</taxon>
        <taxon>Acridoidea</taxon>
        <taxon>Acrididae</taxon>
        <taxon>Cyrtacanthacridinae</taxon>
        <taxon>Schistocerca</taxon>
    </lineage>
</organism>
<evidence type="ECO:0000256" key="10">
    <source>
        <dbReference type="ARBA" id="ARBA00023136"/>
    </source>
</evidence>
<comment type="similarity">
    <text evidence="2">Belongs to the eukaryotic mitochondrial porin family.</text>
</comment>
<evidence type="ECO:0000256" key="8">
    <source>
        <dbReference type="ARBA" id="ARBA00023114"/>
    </source>
</evidence>
<keyword evidence="10" id="KW-0472">Membrane</keyword>
<dbReference type="GeneID" id="126329181"/>
<dbReference type="GO" id="GO:0046930">
    <property type="term" value="C:pore complex"/>
    <property type="evidence" value="ECO:0007669"/>
    <property type="project" value="UniProtKB-KW"/>
</dbReference>
<evidence type="ECO:0000313" key="11">
    <source>
        <dbReference type="EMBL" id="QVD39347.1"/>
    </source>
</evidence>
<dbReference type="InterPro" id="IPR023614">
    <property type="entry name" value="Porin_dom_sf"/>
</dbReference>
<sequence length="282" mass="30386">MAPPSYSDLGKDARNVFGKGYHFGLIKLDCKTKSASGVEFSMGGFSNQDTGKLFGSLETKYGIKEYGLVFSEKWNTDNTLGMEVSVDNYLAKGLKISLDSTFAPQTGSKSGCLKTEFKNDMCAVNMDVDLILAGPNVKVATVLGYNGWLVGYQTAFDSQKSKLTKNNISLGYSASDFILHTNVNDGQEFGGSIYQKVNSQLEAGAQLAWFAGTNETNFGIGCKYSIDRESSIRAKVNNASQIGIGYSQKIREGITVSLSALIDGKNFNQGGHKIGVALEMEA</sequence>
<comment type="subcellular location">
    <subcellularLocation>
        <location evidence="1">Mitochondrion outer membrane</location>
    </subcellularLocation>
</comment>
<dbReference type="Gene3D" id="2.40.160.10">
    <property type="entry name" value="Porin"/>
    <property type="match status" value="1"/>
</dbReference>
<dbReference type="GO" id="GO:0015288">
    <property type="term" value="F:porin activity"/>
    <property type="evidence" value="ECO:0007669"/>
    <property type="project" value="UniProtKB-KW"/>
</dbReference>
<dbReference type="GO" id="GO:0005741">
    <property type="term" value="C:mitochondrial outer membrane"/>
    <property type="evidence" value="ECO:0007669"/>
    <property type="project" value="UniProtKB-SubCell"/>
</dbReference>
<dbReference type="PRINTS" id="PR00185">
    <property type="entry name" value="EUKARYTPORIN"/>
</dbReference>
<evidence type="ECO:0000256" key="4">
    <source>
        <dbReference type="ARBA" id="ARBA00022452"/>
    </source>
</evidence>
<evidence type="ECO:0000256" key="6">
    <source>
        <dbReference type="ARBA" id="ARBA00022787"/>
    </source>
</evidence>
<evidence type="ECO:0000256" key="7">
    <source>
        <dbReference type="ARBA" id="ARBA00023065"/>
    </source>
</evidence>
<dbReference type="PANTHER" id="PTHR11743">
    <property type="entry name" value="VOLTAGE-DEPENDENT ANION-SELECTIVE CHANNEL"/>
    <property type="match status" value="1"/>
</dbReference>
<protein>
    <submittedName>
        <fullName evidence="11">Voltage-dependent anion channel</fullName>
    </submittedName>
</protein>
<dbReference type="GO" id="GO:0008308">
    <property type="term" value="F:voltage-gated monoatomic anion channel activity"/>
    <property type="evidence" value="ECO:0007669"/>
    <property type="project" value="InterPro"/>
</dbReference>
<dbReference type="InterPro" id="IPR027246">
    <property type="entry name" value="Porin_Euk/Tom40"/>
</dbReference>
<evidence type="ECO:0000256" key="1">
    <source>
        <dbReference type="ARBA" id="ARBA00004294"/>
    </source>
</evidence>
<keyword evidence="7" id="KW-0406">Ion transport</keyword>